<reference evidence="1 2" key="1">
    <citation type="submission" date="2020-01" db="EMBL/GenBank/DDBJ databases">
        <authorList>
            <person name="Chen J."/>
            <person name="Zhu S."/>
            <person name="Yang J."/>
        </authorList>
    </citation>
    <scope>NUCLEOTIDE SEQUENCE [LARGE SCALE GENOMIC DNA]</scope>
    <source>
        <strain evidence="1 2">345S023</strain>
    </source>
</reference>
<accession>A0A7X5RMU1</accession>
<protein>
    <submittedName>
        <fullName evidence="1">Uncharacterized protein</fullName>
    </submittedName>
</protein>
<sequence length="69" mass="7639">MIATSLPEDSSLLEEDLPKVVTNLTGYGHDNSANWEHDDTGCESNLSGCIDMMWSAEAEHADWAEGYDY</sequence>
<dbReference type="RefSeq" id="WP_163088487.1">
    <property type="nucleotide sequence ID" value="NZ_JAAAWN010000041.1"/>
</dbReference>
<evidence type="ECO:0000313" key="1">
    <source>
        <dbReference type="EMBL" id="NDV93119.1"/>
    </source>
</evidence>
<keyword evidence="2" id="KW-1185">Reference proteome</keyword>
<name>A0A7X5RMU1_9ALTE</name>
<gene>
    <name evidence="1" type="ORF">GTH32_18275</name>
</gene>
<evidence type="ECO:0000313" key="2">
    <source>
        <dbReference type="Proteomes" id="UP000470213"/>
    </source>
</evidence>
<dbReference type="Proteomes" id="UP000470213">
    <property type="component" value="Unassembled WGS sequence"/>
</dbReference>
<proteinExistence type="predicted"/>
<organism evidence="1 2">
    <name type="scientific">Alteromonas profundi</name>
    <dbReference type="NCBI Taxonomy" id="2696062"/>
    <lineage>
        <taxon>Bacteria</taxon>
        <taxon>Pseudomonadati</taxon>
        <taxon>Pseudomonadota</taxon>
        <taxon>Gammaproteobacteria</taxon>
        <taxon>Alteromonadales</taxon>
        <taxon>Alteromonadaceae</taxon>
        <taxon>Alteromonas/Salinimonas group</taxon>
        <taxon>Alteromonas</taxon>
    </lineage>
</organism>
<dbReference type="EMBL" id="JAAAWN010000041">
    <property type="protein sequence ID" value="NDV93119.1"/>
    <property type="molecule type" value="Genomic_DNA"/>
</dbReference>
<dbReference type="AlphaFoldDB" id="A0A7X5RMU1"/>
<comment type="caution">
    <text evidence="1">The sequence shown here is derived from an EMBL/GenBank/DDBJ whole genome shotgun (WGS) entry which is preliminary data.</text>
</comment>